<reference evidence="2" key="1">
    <citation type="submission" date="2022-08" db="EMBL/GenBank/DDBJ databases">
        <title>Novel sulphate-reducing endosymbionts in the free-living metamonad Anaeramoeba.</title>
        <authorList>
            <person name="Jerlstrom-Hultqvist J."/>
            <person name="Cepicka I."/>
            <person name="Gallot-Lavallee L."/>
            <person name="Salas-Leiva D."/>
            <person name="Curtis B.A."/>
            <person name="Zahonova K."/>
            <person name="Pipaliya S."/>
            <person name="Dacks J."/>
            <person name="Roger A.J."/>
        </authorList>
    </citation>
    <scope>NUCLEOTIDE SEQUENCE</scope>
    <source>
        <strain evidence="2">Busselton2</strain>
    </source>
</reference>
<feature type="compositionally biased region" description="Polar residues" evidence="1">
    <location>
        <begin position="42"/>
        <end position="53"/>
    </location>
</feature>
<comment type="caution">
    <text evidence="2">The sequence shown here is derived from an EMBL/GenBank/DDBJ whole genome shotgun (WGS) entry which is preliminary data.</text>
</comment>
<feature type="region of interest" description="Disordered" evidence="1">
    <location>
        <begin position="1"/>
        <end position="53"/>
    </location>
</feature>
<gene>
    <name evidence="2" type="ORF">M0812_30250</name>
</gene>
<sequence length="111" mass="12820">MNNNNNNNNNKNHVQIQNNKNKNNNDNNNNSSNDDDNNNNKPTTKNSLQKSSEQLILTNTKAKNILKTFNQNNINNLINFFLEKDVSGFYQTNPLLFISNLFNFSQKLSKK</sequence>
<protein>
    <submittedName>
        <fullName evidence="2">Uncharacterized protein</fullName>
    </submittedName>
</protein>
<dbReference type="Proteomes" id="UP001146793">
    <property type="component" value="Unassembled WGS sequence"/>
</dbReference>
<organism evidence="2 3">
    <name type="scientific">Anaeramoeba flamelloides</name>
    <dbReference type="NCBI Taxonomy" id="1746091"/>
    <lineage>
        <taxon>Eukaryota</taxon>
        <taxon>Metamonada</taxon>
        <taxon>Anaeramoebidae</taxon>
        <taxon>Anaeramoeba</taxon>
    </lineage>
</organism>
<evidence type="ECO:0000313" key="3">
    <source>
        <dbReference type="Proteomes" id="UP001146793"/>
    </source>
</evidence>
<dbReference type="AlphaFoldDB" id="A0AAV7Y592"/>
<feature type="compositionally biased region" description="Low complexity" evidence="1">
    <location>
        <begin position="1"/>
        <end position="32"/>
    </location>
</feature>
<name>A0AAV7Y592_9EUKA</name>
<evidence type="ECO:0000313" key="2">
    <source>
        <dbReference type="EMBL" id="KAJ3423716.1"/>
    </source>
</evidence>
<dbReference type="EMBL" id="JANTQA010000076">
    <property type="protein sequence ID" value="KAJ3423716.1"/>
    <property type="molecule type" value="Genomic_DNA"/>
</dbReference>
<accession>A0AAV7Y592</accession>
<proteinExistence type="predicted"/>
<evidence type="ECO:0000256" key="1">
    <source>
        <dbReference type="SAM" id="MobiDB-lite"/>
    </source>
</evidence>